<proteinExistence type="predicted"/>
<evidence type="ECO:0000313" key="1">
    <source>
        <dbReference type="EMBL" id="TIB08583.1"/>
    </source>
</evidence>
<dbReference type="AlphaFoldDB" id="A0A4T0GYI2"/>
<name>A0A4T0GYI2_WALIC</name>
<comment type="caution">
    <text evidence="1">The sequence shown here is derived from an EMBL/GenBank/DDBJ whole genome shotgun (WGS) entry which is preliminary data.</text>
</comment>
<evidence type="ECO:0000313" key="2">
    <source>
        <dbReference type="Proteomes" id="UP000306954"/>
    </source>
</evidence>
<organism evidence="1 2">
    <name type="scientific">Wallemia ichthyophaga</name>
    <dbReference type="NCBI Taxonomy" id="245174"/>
    <lineage>
        <taxon>Eukaryota</taxon>
        <taxon>Fungi</taxon>
        <taxon>Dikarya</taxon>
        <taxon>Basidiomycota</taxon>
        <taxon>Wallemiomycotina</taxon>
        <taxon>Wallemiomycetes</taxon>
        <taxon>Wallemiales</taxon>
        <taxon>Wallemiaceae</taxon>
        <taxon>Wallemia</taxon>
    </lineage>
</organism>
<dbReference type="EMBL" id="SPOF01000056">
    <property type="protein sequence ID" value="TIB08583.1"/>
    <property type="molecule type" value="Genomic_DNA"/>
</dbReference>
<sequence>MSMRYGGLGIPAHLCLEPIAYEYMQDMANRTLTQIFDPDNCKSNDRPPLLQRQRASEFYQTEFEKVIGTLTREQQNVVIDSGSNSIRLSDMKLLIRSLAAAPHSTITKEPAVKNTSFRTELRISNSASYKGGLSEDDLTIISPTASAKTALKDLDGLKDQERYKMELSFYKREKVNKYAGKTDTPFVPSVMMAGGLRITCERFSRSGEARYRSLIC</sequence>
<dbReference type="Proteomes" id="UP000306954">
    <property type="component" value="Unassembled WGS sequence"/>
</dbReference>
<protein>
    <submittedName>
        <fullName evidence="1">Uncharacterized protein</fullName>
    </submittedName>
</protein>
<accession>A0A4T0GYI2</accession>
<gene>
    <name evidence="1" type="ORF">E3P90_03644</name>
</gene>
<reference evidence="1 2" key="1">
    <citation type="submission" date="2019-03" db="EMBL/GenBank/DDBJ databases">
        <title>Sequencing 23 genomes of Wallemia ichthyophaga.</title>
        <authorList>
            <person name="Gostincar C."/>
        </authorList>
    </citation>
    <scope>NUCLEOTIDE SEQUENCE [LARGE SCALE GENOMIC DNA]</scope>
    <source>
        <strain evidence="1 2">EXF-8621</strain>
    </source>
</reference>